<evidence type="ECO:0000256" key="2">
    <source>
        <dbReference type="SAM" id="SignalP"/>
    </source>
</evidence>
<dbReference type="AlphaFoldDB" id="A0A0B8R406"/>
<dbReference type="EMBL" id="AABBZO010000001">
    <property type="protein sequence ID" value="EAG4460663.1"/>
    <property type="molecule type" value="Genomic_DNA"/>
</dbReference>
<gene>
    <name evidence="4" type="ORF">ARY78_07745</name>
    <name evidence="5" type="ORF">CA369_00030</name>
    <name evidence="7" type="ORF">DYZ80_01330</name>
    <name evidence="6" type="ORF">E5F58_10565</name>
</gene>
<dbReference type="KEGG" id="lmok:CQ02_13210"/>
<dbReference type="Proteomes" id="UP000527632">
    <property type="component" value="Unassembled WGS sequence"/>
</dbReference>
<comment type="caution">
    <text evidence="6">The sequence shown here is derived from an EMBL/GenBank/DDBJ whole genome shotgun (WGS) entry which is preliminary data.</text>
</comment>
<evidence type="ECO:0000313" key="4">
    <source>
        <dbReference type="EMBL" id="EAC5550318.1"/>
    </source>
</evidence>
<keyword evidence="2" id="KW-0732">Signal</keyword>
<reference evidence="7 8" key="1">
    <citation type="journal article" date="2018" name="BMC Genomics">
        <title>Genes significantly associated with lineage II food isolates of Listeria monocytogenes.</title>
        <authorList>
            <person name="Pirone-Davies C."/>
            <person name="Chen Y."/>
            <person name="Pightling A."/>
            <person name="Ryan G."/>
            <person name="Wang Y."/>
            <person name="Yao K."/>
            <person name="Hoffmann M."/>
            <person name="Allard M.W."/>
        </authorList>
    </citation>
    <scope>NUCLEOTIDE SEQUENCE [LARGE SCALE GENOMIC DNA]</scope>
    <source>
        <strain evidence="7 8">PNUSAL000550</strain>
    </source>
</reference>
<dbReference type="Proteomes" id="UP000272537">
    <property type="component" value="Unassembled WGS sequence"/>
</dbReference>
<feature type="compositionally biased region" description="Basic and acidic residues" evidence="1">
    <location>
        <begin position="138"/>
        <end position="155"/>
    </location>
</feature>
<feature type="domain" description="DUF4969" evidence="3">
    <location>
        <begin position="1"/>
        <end position="78"/>
    </location>
</feature>
<proteinExistence type="predicted"/>
<evidence type="ECO:0000313" key="11">
    <source>
        <dbReference type="Proteomes" id="UP000528151"/>
    </source>
</evidence>
<organism evidence="6 10">
    <name type="scientific">Listeria monocytogenes</name>
    <dbReference type="NCBI Taxonomy" id="1639"/>
    <lineage>
        <taxon>Bacteria</taxon>
        <taxon>Bacillati</taxon>
        <taxon>Bacillota</taxon>
        <taxon>Bacilli</taxon>
        <taxon>Bacillales</taxon>
        <taxon>Listeriaceae</taxon>
        <taxon>Listeria</taxon>
    </lineage>
</organism>
<feature type="chain" id="PRO_5043118954" evidence="2">
    <location>
        <begin position="22"/>
        <end position="289"/>
    </location>
</feature>
<evidence type="ECO:0000313" key="7">
    <source>
        <dbReference type="EMBL" id="RKA09686.1"/>
    </source>
</evidence>
<feature type="region of interest" description="Disordered" evidence="1">
    <location>
        <begin position="138"/>
        <end position="179"/>
    </location>
</feature>
<dbReference type="InterPro" id="IPR032512">
    <property type="entry name" value="DUF4969"/>
</dbReference>
<evidence type="ECO:0000256" key="1">
    <source>
        <dbReference type="SAM" id="MobiDB-lite"/>
    </source>
</evidence>
<dbReference type="Pfam" id="PF16339">
    <property type="entry name" value="DUF4969"/>
    <property type="match status" value="1"/>
</dbReference>
<evidence type="ECO:0000259" key="3">
    <source>
        <dbReference type="Pfam" id="PF16339"/>
    </source>
</evidence>
<evidence type="ECO:0000313" key="8">
    <source>
        <dbReference type="Proteomes" id="UP000272537"/>
    </source>
</evidence>
<dbReference type="EMBL" id="QXLS01000002">
    <property type="protein sequence ID" value="RKA09686.1"/>
    <property type="molecule type" value="Genomic_DNA"/>
</dbReference>
<dbReference type="EMBL" id="AABGUK010000004">
    <property type="protein sequence ID" value="EAH4242426.1"/>
    <property type="molecule type" value="Genomic_DNA"/>
</dbReference>
<evidence type="ECO:0000313" key="9">
    <source>
        <dbReference type="Proteomes" id="UP000365297"/>
    </source>
</evidence>
<evidence type="ECO:0000313" key="5">
    <source>
        <dbReference type="EMBL" id="EAG4460663.1"/>
    </source>
</evidence>
<protein>
    <submittedName>
        <fullName evidence="6">DUF4969 domain-containing protein</fullName>
    </submittedName>
</protein>
<sequence>MKKRGLLLVSILMFFSFLTVACGSSENNEESGKKEKKEIELTIDQTTVTTDENGKALIEGTVDPKAKLSIDGATVKQDSDGRFTFTKIINSDSEARVYAKLIAVRKNYEDEEYSVIINNNSKAYNDNMAKQETIQKEEAAKAEKERKEAEEKAKQEEEEAAAKAATTDENTPSDDTVYGTLASKDTLTKEGDAFYKDEELDVLYSTVENDEIFQVLIQLGDESTIRKDLDKNHLTELARGYMESDATLIQTVSDESFVYESPSINKTYTVDYMLNDEGYVIAVYVTQAM</sequence>
<evidence type="ECO:0000313" key="10">
    <source>
        <dbReference type="Proteomes" id="UP000527632"/>
    </source>
</evidence>
<dbReference type="RefSeq" id="WP_010959066.1">
    <property type="nucleotide sequence ID" value="NC_021825.2"/>
</dbReference>
<accession>A0A0B8R406</accession>
<name>A0A0B8R406_LISMN</name>
<dbReference type="PROSITE" id="PS51257">
    <property type="entry name" value="PROKAR_LIPOPROTEIN"/>
    <property type="match status" value="1"/>
</dbReference>
<dbReference type="Proteomes" id="UP000528151">
    <property type="component" value="Unassembled WGS sequence"/>
</dbReference>
<dbReference type="Proteomes" id="UP000365297">
    <property type="component" value="Unassembled WGS sequence"/>
</dbReference>
<reference evidence="6 10" key="2">
    <citation type="submission" date="2019-04" db="EMBL/GenBank/DDBJ databases">
        <authorList>
            <consortium name="GenomeTrakr: Next Generation Sequencing Network for Food Pathogen Tracability"/>
        </authorList>
    </citation>
    <scope>NUCLEOTIDE SEQUENCE [LARGE SCALE GENOMIC DNA]</scope>
    <source>
        <strain evidence="5 11">CFSAN063727</strain>
        <strain evidence="4 9">FDA00007096</strain>
        <strain evidence="6 10">LS1344</strain>
    </source>
</reference>
<feature type="signal peptide" evidence="2">
    <location>
        <begin position="1"/>
        <end position="21"/>
    </location>
</feature>
<evidence type="ECO:0000313" key="6">
    <source>
        <dbReference type="EMBL" id="EAH4242426.1"/>
    </source>
</evidence>
<dbReference type="EMBL" id="AAAIXK010000004">
    <property type="protein sequence ID" value="EAC5550318.1"/>
    <property type="molecule type" value="Genomic_DNA"/>
</dbReference>